<organism evidence="8 9">
    <name type="scientific">Ruminiclostridium sufflavum DSM 19573</name>
    <dbReference type="NCBI Taxonomy" id="1121337"/>
    <lineage>
        <taxon>Bacteria</taxon>
        <taxon>Bacillati</taxon>
        <taxon>Bacillota</taxon>
        <taxon>Clostridia</taxon>
        <taxon>Eubacteriales</taxon>
        <taxon>Oscillospiraceae</taxon>
        <taxon>Ruminiclostridium</taxon>
    </lineage>
</organism>
<dbReference type="AlphaFoldDB" id="A0A318XQX1"/>
<comment type="subcellular location">
    <subcellularLocation>
        <location evidence="1 5">Cytoplasm</location>
    </subcellularLocation>
</comment>
<dbReference type="FunFam" id="3.30.1360.40:FF:000001">
    <property type="entry name" value="Ribosome-recycling factor"/>
    <property type="match status" value="1"/>
</dbReference>
<feature type="coiled-coil region" evidence="6">
    <location>
        <begin position="139"/>
        <end position="166"/>
    </location>
</feature>
<dbReference type="GO" id="GO:0005737">
    <property type="term" value="C:cytoplasm"/>
    <property type="evidence" value="ECO:0007669"/>
    <property type="project" value="UniProtKB-SubCell"/>
</dbReference>
<dbReference type="Pfam" id="PF01765">
    <property type="entry name" value="RRF"/>
    <property type="match status" value="1"/>
</dbReference>
<dbReference type="Proteomes" id="UP000248132">
    <property type="component" value="Unassembled WGS sequence"/>
</dbReference>
<name>A0A318XQX1_9FIRM</name>
<dbReference type="CDD" id="cd00520">
    <property type="entry name" value="RRF"/>
    <property type="match status" value="1"/>
</dbReference>
<evidence type="ECO:0000256" key="2">
    <source>
        <dbReference type="ARBA" id="ARBA00005912"/>
    </source>
</evidence>
<dbReference type="InterPro" id="IPR036191">
    <property type="entry name" value="RRF_sf"/>
</dbReference>
<proteinExistence type="inferred from homology"/>
<keyword evidence="6" id="KW-0175">Coiled coil</keyword>
<evidence type="ECO:0000256" key="6">
    <source>
        <dbReference type="SAM" id="Coils"/>
    </source>
</evidence>
<keyword evidence="9" id="KW-1185">Reference proteome</keyword>
<dbReference type="EMBL" id="QKMR01000006">
    <property type="protein sequence ID" value="PYG88402.1"/>
    <property type="molecule type" value="Genomic_DNA"/>
</dbReference>
<protein>
    <recommendedName>
        <fullName evidence="5">Ribosome-recycling factor</fullName>
        <shortName evidence="5">RRF</shortName>
    </recommendedName>
    <alternativeName>
        <fullName evidence="5">Ribosome-releasing factor</fullName>
    </alternativeName>
</protein>
<evidence type="ECO:0000256" key="5">
    <source>
        <dbReference type="HAMAP-Rule" id="MF_00040"/>
    </source>
</evidence>
<dbReference type="RefSeq" id="WP_110461311.1">
    <property type="nucleotide sequence ID" value="NZ_QKMR01000006.1"/>
</dbReference>
<keyword evidence="4 5" id="KW-0648">Protein biosynthesis</keyword>
<evidence type="ECO:0000256" key="1">
    <source>
        <dbReference type="ARBA" id="ARBA00004496"/>
    </source>
</evidence>
<evidence type="ECO:0000256" key="3">
    <source>
        <dbReference type="ARBA" id="ARBA00022490"/>
    </source>
</evidence>
<feature type="domain" description="Ribosome recycling factor" evidence="7">
    <location>
        <begin position="20"/>
        <end position="183"/>
    </location>
</feature>
<dbReference type="GO" id="GO:0043023">
    <property type="term" value="F:ribosomal large subunit binding"/>
    <property type="evidence" value="ECO:0007669"/>
    <property type="project" value="TreeGrafter"/>
</dbReference>
<keyword evidence="3 5" id="KW-0963">Cytoplasm</keyword>
<dbReference type="InterPro" id="IPR002661">
    <property type="entry name" value="Ribosome_recyc_fac"/>
</dbReference>
<dbReference type="FunFam" id="1.10.132.20:FF:000001">
    <property type="entry name" value="Ribosome-recycling factor"/>
    <property type="match status" value="1"/>
</dbReference>
<evidence type="ECO:0000259" key="7">
    <source>
        <dbReference type="Pfam" id="PF01765"/>
    </source>
</evidence>
<dbReference type="Gene3D" id="3.30.1360.40">
    <property type="match status" value="1"/>
</dbReference>
<gene>
    <name evidence="5" type="primary">frr</name>
    <name evidence="8" type="ORF">LY28_01250</name>
</gene>
<comment type="caution">
    <text evidence="8">The sequence shown here is derived from an EMBL/GenBank/DDBJ whole genome shotgun (WGS) entry which is preliminary data.</text>
</comment>
<evidence type="ECO:0000313" key="9">
    <source>
        <dbReference type="Proteomes" id="UP000248132"/>
    </source>
</evidence>
<evidence type="ECO:0000313" key="8">
    <source>
        <dbReference type="EMBL" id="PYG88402.1"/>
    </source>
</evidence>
<dbReference type="InterPro" id="IPR023584">
    <property type="entry name" value="Ribosome_recyc_fac_dom"/>
</dbReference>
<dbReference type="PANTHER" id="PTHR20982:SF3">
    <property type="entry name" value="MITOCHONDRIAL RIBOSOME RECYCLING FACTOR PSEUDO 1"/>
    <property type="match status" value="1"/>
</dbReference>
<dbReference type="SUPFAM" id="SSF55194">
    <property type="entry name" value="Ribosome recycling factor, RRF"/>
    <property type="match status" value="1"/>
</dbReference>
<comment type="function">
    <text evidence="5">Responsible for the release of ribosomes from messenger RNA at the termination of protein biosynthesis. May increase the efficiency of translation by recycling ribosomes from one round of translation to another.</text>
</comment>
<comment type="similarity">
    <text evidence="2 5">Belongs to the RRF family.</text>
</comment>
<dbReference type="Gene3D" id="1.10.132.20">
    <property type="entry name" value="Ribosome-recycling factor"/>
    <property type="match status" value="1"/>
</dbReference>
<sequence length="185" mass="20971">MDKELYKPVEEKMNKTINVLKDNLAGIRAGRANPSILDKIAIDYYGTPTPINQVASVSVPEARVILIQPWESKLLKDIEKEIQKSDLGINPNNDGKVIRLVFPALTEERRKELTKSVKKEGEDSKVAVRSIRRDSIEAMKAKKKNNEITEDDLKDAEKDIQALTDKYIADIDRIVAVKEKEIMEV</sequence>
<reference evidence="8 9" key="1">
    <citation type="submission" date="2018-06" db="EMBL/GenBank/DDBJ databases">
        <title>Genomic Encyclopedia of Type Strains, Phase I: the one thousand microbial genomes (KMG-I) project.</title>
        <authorList>
            <person name="Kyrpides N."/>
        </authorList>
    </citation>
    <scope>NUCLEOTIDE SEQUENCE [LARGE SCALE GENOMIC DNA]</scope>
    <source>
        <strain evidence="8 9">DSM 19573</strain>
    </source>
</reference>
<evidence type="ECO:0000256" key="4">
    <source>
        <dbReference type="ARBA" id="ARBA00022917"/>
    </source>
</evidence>
<dbReference type="HAMAP" id="MF_00040">
    <property type="entry name" value="RRF"/>
    <property type="match status" value="1"/>
</dbReference>
<dbReference type="OrthoDB" id="9804006at2"/>
<accession>A0A318XQX1</accession>
<dbReference type="NCBIfam" id="TIGR00496">
    <property type="entry name" value="frr"/>
    <property type="match status" value="1"/>
</dbReference>
<dbReference type="GO" id="GO:0006415">
    <property type="term" value="P:translational termination"/>
    <property type="evidence" value="ECO:0007669"/>
    <property type="project" value="UniProtKB-UniRule"/>
</dbReference>
<dbReference type="PANTHER" id="PTHR20982">
    <property type="entry name" value="RIBOSOME RECYCLING FACTOR"/>
    <property type="match status" value="1"/>
</dbReference>